<dbReference type="AlphaFoldDB" id="E2ATU3"/>
<keyword evidence="3" id="KW-1185">Reference proteome</keyword>
<feature type="compositionally biased region" description="Low complexity" evidence="1">
    <location>
        <begin position="414"/>
        <end position="465"/>
    </location>
</feature>
<accession>E2ATU3</accession>
<proteinExistence type="predicted"/>
<reference evidence="2 3" key="1">
    <citation type="journal article" date="2010" name="Science">
        <title>Genomic comparison of the ants Camponotus floridanus and Harpegnathos saltator.</title>
        <authorList>
            <person name="Bonasio R."/>
            <person name="Zhang G."/>
            <person name="Ye C."/>
            <person name="Mutti N.S."/>
            <person name="Fang X."/>
            <person name="Qin N."/>
            <person name="Donahue G."/>
            <person name="Yang P."/>
            <person name="Li Q."/>
            <person name="Li C."/>
            <person name="Zhang P."/>
            <person name="Huang Z."/>
            <person name="Berger S.L."/>
            <person name="Reinberg D."/>
            <person name="Wang J."/>
            <person name="Liebig J."/>
        </authorList>
    </citation>
    <scope>NUCLEOTIDE SEQUENCE [LARGE SCALE GENOMIC DNA]</scope>
    <source>
        <strain evidence="3">C129</strain>
    </source>
</reference>
<dbReference type="EMBL" id="GL442691">
    <property type="protein sequence ID" value="EFN63176.1"/>
    <property type="molecule type" value="Genomic_DNA"/>
</dbReference>
<protein>
    <submittedName>
        <fullName evidence="2">Uncharacterized protein</fullName>
    </submittedName>
</protein>
<organism evidence="3">
    <name type="scientific">Camponotus floridanus</name>
    <name type="common">Florida carpenter ant</name>
    <dbReference type="NCBI Taxonomy" id="104421"/>
    <lineage>
        <taxon>Eukaryota</taxon>
        <taxon>Metazoa</taxon>
        <taxon>Ecdysozoa</taxon>
        <taxon>Arthropoda</taxon>
        <taxon>Hexapoda</taxon>
        <taxon>Insecta</taxon>
        <taxon>Pterygota</taxon>
        <taxon>Neoptera</taxon>
        <taxon>Endopterygota</taxon>
        <taxon>Hymenoptera</taxon>
        <taxon>Apocrita</taxon>
        <taxon>Aculeata</taxon>
        <taxon>Formicoidea</taxon>
        <taxon>Formicidae</taxon>
        <taxon>Formicinae</taxon>
        <taxon>Camponotus</taxon>
    </lineage>
</organism>
<sequence length="510" mass="56797">MEVEKRDGATRSAVLGTRKPSAWPACLPACPVCLPASLPPACLPTSQPASQPASHPKFPSRELEFLVKDEKIDIVELIMMACYRINDFKTLKPIWDTLIEIKFVTKDRFIDTTKKTICSKKHFRDEGTVVLKKIKDPITTIDRDKIRENKPTDSIPLIPRERFVMIVSRSSDGLSAVSLTDSHSPTDLVHELYAGTTGSGPSPPHILDFRSRPGTSLYASPCCLSSECDFSSINFLPSYMIQRRRDAREKPRESRKNGGSRATVTIPDCAKICDATGHRSVLTMSCRVRLMFFGTSPGAGVFPCLASRGTARVVVLFLIAKHPYPAILFFKSSDYNGLSHSVISEIIEICRSDSFPTTCPAWVTLLIVISKIWKCYTAISLAEQNLKTRSKIIFKKIKCKNRLNTGLHYHRHSSSFSNPNSPSHPNNPSDPHNFNNPNNPNDPNNRNEPNSPSDPDNLNDPNSPNCKINDTSKNFRLRGLGVVPPVQDAFPRPAPPLRSSELSRRSITYK</sequence>
<name>E2ATU3_CAMFO</name>
<feature type="region of interest" description="Disordered" evidence="1">
    <location>
        <begin position="484"/>
        <end position="510"/>
    </location>
</feature>
<feature type="region of interest" description="Disordered" evidence="1">
    <location>
        <begin position="410"/>
        <end position="472"/>
    </location>
</feature>
<dbReference type="Proteomes" id="UP000000311">
    <property type="component" value="Unassembled WGS sequence"/>
</dbReference>
<evidence type="ECO:0000313" key="2">
    <source>
        <dbReference type="EMBL" id="EFN63176.1"/>
    </source>
</evidence>
<evidence type="ECO:0000313" key="3">
    <source>
        <dbReference type="Proteomes" id="UP000000311"/>
    </source>
</evidence>
<gene>
    <name evidence="2" type="ORF">EAG_12915</name>
</gene>
<evidence type="ECO:0000256" key="1">
    <source>
        <dbReference type="SAM" id="MobiDB-lite"/>
    </source>
</evidence>
<dbReference type="InParanoid" id="E2ATU3"/>